<evidence type="ECO:0000313" key="1">
    <source>
        <dbReference type="EMBL" id="KII70717.1"/>
    </source>
</evidence>
<protein>
    <submittedName>
        <fullName evidence="1">Uncharacterized protein</fullName>
    </submittedName>
</protein>
<keyword evidence="2" id="KW-1185">Reference proteome</keyword>
<evidence type="ECO:0000313" key="2">
    <source>
        <dbReference type="Proteomes" id="UP000031668"/>
    </source>
</evidence>
<dbReference type="AlphaFoldDB" id="A0A0C2N9Y8"/>
<organism evidence="1 2">
    <name type="scientific">Thelohanellus kitauei</name>
    <name type="common">Myxosporean</name>
    <dbReference type="NCBI Taxonomy" id="669202"/>
    <lineage>
        <taxon>Eukaryota</taxon>
        <taxon>Metazoa</taxon>
        <taxon>Cnidaria</taxon>
        <taxon>Myxozoa</taxon>
        <taxon>Myxosporea</taxon>
        <taxon>Bivalvulida</taxon>
        <taxon>Platysporina</taxon>
        <taxon>Myxobolidae</taxon>
        <taxon>Thelohanellus</taxon>
    </lineage>
</organism>
<dbReference type="Proteomes" id="UP000031668">
    <property type="component" value="Unassembled WGS sequence"/>
</dbReference>
<dbReference type="EMBL" id="JWZT01001987">
    <property type="protein sequence ID" value="KII70717.1"/>
    <property type="molecule type" value="Genomic_DNA"/>
</dbReference>
<gene>
    <name evidence="1" type="ORF">RF11_09052</name>
</gene>
<accession>A0A0C2N9Y8</accession>
<sequence>MLPRSEWAQLCSIDTPMEQSHNSLCLKNINKFIKKHWHIHYVASISICFQQVLFDPNQFFCQRLEVYKTVPVHFCTDLTSTANATDPHTCRAAPRHGTLLQAVRVVYDSHLLNIHPIVCPLELRYHIGIRSLDDLNQNRIKSVDGFSKLKEIILLTIEEHINTCDIFLFISTHALESHTQYFQLPCLISNHIFNHDKI</sequence>
<reference evidence="1 2" key="1">
    <citation type="journal article" date="2014" name="Genome Biol. Evol.">
        <title>The genome of the myxosporean Thelohanellus kitauei shows adaptations to nutrient acquisition within its fish host.</title>
        <authorList>
            <person name="Yang Y."/>
            <person name="Xiong J."/>
            <person name="Zhou Z."/>
            <person name="Huo F."/>
            <person name="Miao W."/>
            <person name="Ran C."/>
            <person name="Liu Y."/>
            <person name="Zhang J."/>
            <person name="Feng J."/>
            <person name="Wang M."/>
            <person name="Wang M."/>
            <person name="Wang L."/>
            <person name="Yao B."/>
        </authorList>
    </citation>
    <scope>NUCLEOTIDE SEQUENCE [LARGE SCALE GENOMIC DNA]</scope>
    <source>
        <strain evidence="1">Wuqing</strain>
    </source>
</reference>
<name>A0A0C2N9Y8_THEKT</name>
<proteinExistence type="predicted"/>
<comment type="caution">
    <text evidence="1">The sequence shown here is derived from an EMBL/GenBank/DDBJ whole genome shotgun (WGS) entry which is preliminary data.</text>
</comment>